<dbReference type="AlphaFoldDB" id="A0DZL2"/>
<organism evidence="2 3">
    <name type="scientific">Paramecium tetraurelia</name>
    <dbReference type="NCBI Taxonomy" id="5888"/>
    <lineage>
        <taxon>Eukaryota</taxon>
        <taxon>Sar</taxon>
        <taxon>Alveolata</taxon>
        <taxon>Ciliophora</taxon>
        <taxon>Intramacronucleata</taxon>
        <taxon>Oligohymenophorea</taxon>
        <taxon>Peniculida</taxon>
        <taxon>Parameciidae</taxon>
        <taxon>Paramecium</taxon>
    </lineage>
</organism>
<evidence type="ECO:0000313" key="2">
    <source>
        <dbReference type="EMBL" id="CAK88479.1"/>
    </source>
</evidence>
<dbReference type="InParanoid" id="A0DZL2"/>
<dbReference type="GeneID" id="5041661"/>
<feature type="region of interest" description="Disordered" evidence="1">
    <location>
        <begin position="647"/>
        <end position="670"/>
    </location>
</feature>
<feature type="compositionally biased region" description="Polar residues" evidence="1">
    <location>
        <begin position="651"/>
        <end position="662"/>
    </location>
</feature>
<protein>
    <submittedName>
        <fullName evidence="2">Uncharacterized protein</fullName>
    </submittedName>
</protein>
<dbReference type="Proteomes" id="UP000000600">
    <property type="component" value="Unassembled WGS sequence"/>
</dbReference>
<evidence type="ECO:0000313" key="3">
    <source>
        <dbReference type="Proteomes" id="UP000000600"/>
    </source>
</evidence>
<name>A0DZL2_PARTE</name>
<reference evidence="2 3" key="1">
    <citation type="journal article" date="2006" name="Nature">
        <title>Global trends of whole-genome duplications revealed by the ciliate Paramecium tetraurelia.</title>
        <authorList>
            <consortium name="Genoscope"/>
            <person name="Aury J.-M."/>
            <person name="Jaillon O."/>
            <person name="Duret L."/>
            <person name="Noel B."/>
            <person name="Jubin C."/>
            <person name="Porcel B.M."/>
            <person name="Segurens B."/>
            <person name="Daubin V."/>
            <person name="Anthouard V."/>
            <person name="Aiach N."/>
            <person name="Arnaiz O."/>
            <person name="Billaut A."/>
            <person name="Beisson J."/>
            <person name="Blanc I."/>
            <person name="Bouhouche K."/>
            <person name="Camara F."/>
            <person name="Duharcourt S."/>
            <person name="Guigo R."/>
            <person name="Gogendeau D."/>
            <person name="Katinka M."/>
            <person name="Keller A.-M."/>
            <person name="Kissmehl R."/>
            <person name="Klotz C."/>
            <person name="Koll F."/>
            <person name="Le Moue A."/>
            <person name="Lepere C."/>
            <person name="Malinsky S."/>
            <person name="Nowacki M."/>
            <person name="Nowak J.K."/>
            <person name="Plattner H."/>
            <person name="Poulain J."/>
            <person name="Ruiz F."/>
            <person name="Serrano V."/>
            <person name="Zagulski M."/>
            <person name="Dessen P."/>
            <person name="Betermier M."/>
            <person name="Weissenbach J."/>
            <person name="Scarpelli C."/>
            <person name="Schachter V."/>
            <person name="Sperling L."/>
            <person name="Meyer E."/>
            <person name="Cohen J."/>
            <person name="Wincker P."/>
        </authorList>
    </citation>
    <scope>NUCLEOTIDE SEQUENCE [LARGE SCALE GENOMIC DNA]</scope>
    <source>
        <strain evidence="2 3">Stock d4-2</strain>
    </source>
</reference>
<gene>
    <name evidence="2" type="ORF">GSPATT00021647001</name>
</gene>
<accession>A0DZL2</accession>
<proteinExistence type="predicted"/>
<dbReference type="OrthoDB" id="299052at2759"/>
<dbReference type="EMBL" id="CT868650">
    <property type="protein sequence ID" value="CAK88479.1"/>
    <property type="molecule type" value="Genomic_DNA"/>
</dbReference>
<evidence type="ECO:0000256" key="1">
    <source>
        <dbReference type="SAM" id="MobiDB-lite"/>
    </source>
</evidence>
<dbReference type="KEGG" id="ptm:GSPATT00021647001"/>
<sequence length="1071" mass="126211">MTLEQAVFIILIQLSEDGEYLRLQKLTEALKQITNEMPYMKTFNQVSTIKYLLCAYPFNPITVELVITSLLDHFQDEQFIYTFFSAIMELAQIQELNTMFGHRKSKVMDIFPQAKSIHLPHQIGQRYCRAVYENILEAKKFACQYLKQLFDVAIQFQQDIQYFSMVFKLMIKNSTNTEFIHFVIQKYEECKIELFGNRKWIDDLDDEIIEYFEQSQIPMPFAVSKGLEQQRQDIKLSTIQNNTSMSNSNNDSSILDEVDIMKKELETLYVNMQKWLCIVGTPSIKSRTEYLSDEHHFDYLMSFIFNPLKYEPIKDWEDKFNNLQVEVEQTDYKVESQLPSKSELIRSYKTTLIFLTDDNFQVMIQTVPKLIPVLLYQIKVSLEEKNKSVNLLHISCILDKFLQKYPKSTVLLMTEMNLFQILGKYIYNNKLATILVDVLDIQIDRYGIGSPCQEQLWKYFHRINWFETISILLINKDFQFQTLEQKENQKYIQLLRSFALSEKEKTPPIIDCDEKKKLTDLLGTLQAGKTMEEYYNSNQLNWQINQTQREHILYSQIEVQDIDGLKKFVEERDSNLQRSIHRIKTSQMIKSTKITTQITRKSSQVIRYIQINKPILRGFHGHRRYCESIDFQSDAIREDFNNDEDLKLHKSNPSSLRTSQQNSEDDEDLGSISPRKLKIYPGYKLHLYVSDFEKNETKFKINKLYSEEAIQLLKFQITALCNYLDLQHTNKIKVEQQKIDIKPIINSLLTTQIVMKLHQFFLYGILKDEATIEYQLAEECGIIVNKIYKYSLLYQELQEIKPILQDTFLKTAEYLCKLIVKAYQNQDTISGLQKIQTFLLLTFKQGYSVFHLDPRSKEDFGVHKFFHSTVIHILIYWFFNSQNNNLYQNIFLKFITLVLANAPPVILSSILFRLGLIGLLFDTYNIYCLNGSEHVLMADSLLAHVKCIVYSINASITHRQLTAIQMNLRCLDSWKKLIDASPKGELSIYKEINFIINPNFNYKHSKINFYSYQMSIENNESNNTPKLGRMRDQYNSQRLKGNYKLQHKLPLLHPLNQKQHVLSKTFSTNKQ</sequence>
<dbReference type="OMA" id="NTEFIHF"/>
<keyword evidence="3" id="KW-1185">Reference proteome</keyword>
<dbReference type="RefSeq" id="XP_001455876.1">
    <property type="nucleotide sequence ID" value="XM_001455839.1"/>
</dbReference>
<dbReference type="HOGENOM" id="CLU_295521_0_0_1"/>